<feature type="coiled-coil region" evidence="1">
    <location>
        <begin position="14"/>
        <end position="48"/>
    </location>
</feature>
<evidence type="ECO:0000256" key="1">
    <source>
        <dbReference type="SAM" id="Coils"/>
    </source>
</evidence>
<organism evidence="3 4">
    <name type="scientific">Daphnia pulex</name>
    <name type="common">Water flea</name>
    <dbReference type="NCBI Taxonomy" id="6669"/>
    <lineage>
        <taxon>Eukaryota</taxon>
        <taxon>Metazoa</taxon>
        <taxon>Ecdysozoa</taxon>
        <taxon>Arthropoda</taxon>
        <taxon>Crustacea</taxon>
        <taxon>Branchiopoda</taxon>
        <taxon>Diplostraca</taxon>
        <taxon>Cladocera</taxon>
        <taxon>Anomopoda</taxon>
        <taxon>Daphniidae</taxon>
        <taxon>Daphnia</taxon>
    </lineage>
</organism>
<dbReference type="GO" id="GO:0005634">
    <property type="term" value="C:nucleus"/>
    <property type="evidence" value="ECO:0007669"/>
    <property type="project" value="InterPro"/>
</dbReference>
<dbReference type="GO" id="GO:0006384">
    <property type="term" value="P:transcription initiation at RNA polymerase III promoter"/>
    <property type="evidence" value="ECO:0007669"/>
    <property type="project" value="InterPro"/>
</dbReference>
<proteinExistence type="predicted"/>
<reference evidence="3 4" key="1">
    <citation type="journal article" date="2011" name="Science">
        <title>The ecoresponsive genome of Daphnia pulex.</title>
        <authorList>
            <person name="Colbourne J.K."/>
            <person name="Pfrender M.E."/>
            <person name="Gilbert D."/>
            <person name="Thomas W.K."/>
            <person name="Tucker A."/>
            <person name="Oakley T.H."/>
            <person name="Tokishita S."/>
            <person name="Aerts A."/>
            <person name="Arnold G.J."/>
            <person name="Basu M.K."/>
            <person name="Bauer D.J."/>
            <person name="Caceres C.E."/>
            <person name="Carmel L."/>
            <person name="Casola C."/>
            <person name="Choi J.H."/>
            <person name="Detter J.C."/>
            <person name="Dong Q."/>
            <person name="Dusheyko S."/>
            <person name="Eads B.D."/>
            <person name="Frohlich T."/>
            <person name="Geiler-Samerotte K.A."/>
            <person name="Gerlach D."/>
            <person name="Hatcher P."/>
            <person name="Jogdeo S."/>
            <person name="Krijgsveld J."/>
            <person name="Kriventseva E.V."/>
            <person name="Kultz D."/>
            <person name="Laforsch C."/>
            <person name="Lindquist E."/>
            <person name="Lopez J."/>
            <person name="Manak J.R."/>
            <person name="Muller J."/>
            <person name="Pangilinan J."/>
            <person name="Patwardhan R.P."/>
            <person name="Pitluck S."/>
            <person name="Pritham E.J."/>
            <person name="Rechtsteiner A."/>
            <person name="Rho M."/>
            <person name="Rogozin I.B."/>
            <person name="Sakarya O."/>
            <person name="Salamov A."/>
            <person name="Schaack S."/>
            <person name="Shapiro H."/>
            <person name="Shiga Y."/>
            <person name="Skalitzky C."/>
            <person name="Smith Z."/>
            <person name="Souvorov A."/>
            <person name="Sung W."/>
            <person name="Tang Z."/>
            <person name="Tsuchiya D."/>
            <person name="Tu H."/>
            <person name="Vos H."/>
            <person name="Wang M."/>
            <person name="Wolf Y.I."/>
            <person name="Yamagata H."/>
            <person name="Yamada T."/>
            <person name="Ye Y."/>
            <person name="Shaw J.R."/>
            <person name="Andrews J."/>
            <person name="Crease T.J."/>
            <person name="Tang H."/>
            <person name="Lucas S.M."/>
            <person name="Robertson H.M."/>
            <person name="Bork P."/>
            <person name="Koonin E.V."/>
            <person name="Zdobnov E.M."/>
            <person name="Grigoriev I.V."/>
            <person name="Lynch M."/>
            <person name="Boore J.L."/>
        </authorList>
    </citation>
    <scope>NUCLEOTIDE SEQUENCE [LARGE SCALE GENOMIC DNA]</scope>
</reference>
<accession>E9FR73</accession>
<dbReference type="EMBL" id="GL732523">
    <property type="protein sequence ID" value="EFX90113.1"/>
    <property type="molecule type" value="Genomic_DNA"/>
</dbReference>
<protein>
    <submittedName>
        <fullName evidence="3">Uncharacterized protein</fullName>
    </submittedName>
</protein>
<dbReference type="OrthoDB" id="10389949at2759"/>
<dbReference type="GO" id="GO:0006366">
    <property type="term" value="P:transcription by RNA polymerase II"/>
    <property type="evidence" value="ECO:0007669"/>
    <property type="project" value="InterPro"/>
</dbReference>
<dbReference type="Pfam" id="PF15497">
    <property type="entry name" value="SNAPC5"/>
    <property type="match status" value="1"/>
</dbReference>
<feature type="compositionally biased region" description="Acidic residues" evidence="2">
    <location>
        <begin position="101"/>
        <end position="115"/>
    </location>
</feature>
<evidence type="ECO:0000313" key="4">
    <source>
        <dbReference type="Proteomes" id="UP000000305"/>
    </source>
</evidence>
<evidence type="ECO:0000256" key="2">
    <source>
        <dbReference type="SAM" id="MobiDB-lite"/>
    </source>
</evidence>
<gene>
    <name evidence="3" type="ORF">DAPPUDRAFT_299937</name>
</gene>
<dbReference type="Proteomes" id="UP000000305">
    <property type="component" value="Unassembled WGS sequence"/>
</dbReference>
<dbReference type="HOGENOM" id="CLU_2111289_0_0_1"/>
<sequence length="115" mass="13101">MATNKLVIGKEVDLKILERELKAIEDLISKVNSQVNRLQIELMDMQHQNRHTDSNNQTTRDLPYIIQQVSSEIVFPVESESQQINATNLNLSVKPALELSDNSDYEESSENEDST</sequence>
<dbReference type="AlphaFoldDB" id="E9FR73"/>
<keyword evidence="1" id="KW-0175">Coiled coil</keyword>
<dbReference type="InParanoid" id="E9FR73"/>
<name>E9FR73_DAPPU</name>
<feature type="region of interest" description="Disordered" evidence="2">
    <location>
        <begin position="96"/>
        <end position="115"/>
    </location>
</feature>
<dbReference type="InterPro" id="IPR029138">
    <property type="entry name" value="SNAPC5"/>
</dbReference>
<keyword evidence="4" id="KW-1185">Reference proteome</keyword>
<dbReference type="KEGG" id="dpx:DAPPUDRAFT_299937"/>
<evidence type="ECO:0000313" key="3">
    <source>
        <dbReference type="EMBL" id="EFX90113.1"/>
    </source>
</evidence>